<keyword evidence="2" id="KW-1185">Reference proteome</keyword>
<name>A0ABP5LF31_9ACTN</name>
<comment type="caution">
    <text evidence="1">The sequence shown here is derived from an EMBL/GenBank/DDBJ whole genome shotgun (WGS) entry which is preliminary data.</text>
</comment>
<evidence type="ECO:0000313" key="2">
    <source>
        <dbReference type="Proteomes" id="UP001501020"/>
    </source>
</evidence>
<dbReference type="EMBL" id="BAAAMR010000041">
    <property type="protein sequence ID" value="GAA2145340.1"/>
    <property type="molecule type" value="Genomic_DNA"/>
</dbReference>
<dbReference type="Proteomes" id="UP001501020">
    <property type="component" value="Unassembled WGS sequence"/>
</dbReference>
<organism evidence="1 2">
    <name type="scientific">Actinomadura napierensis</name>
    <dbReference type="NCBI Taxonomy" id="267854"/>
    <lineage>
        <taxon>Bacteria</taxon>
        <taxon>Bacillati</taxon>
        <taxon>Actinomycetota</taxon>
        <taxon>Actinomycetes</taxon>
        <taxon>Streptosporangiales</taxon>
        <taxon>Thermomonosporaceae</taxon>
        <taxon>Actinomadura</taxon>
    </lineage>
</organism>
<protein>
    <submittedName>
        <fullName evidence="1">Uncharacterized protein</fullName>
    </submittedName>
</protein>
<evidence type="ECO:0000313" key="1">
    <source>
        <dbReference type="EMBL" id="GAA2145340.1"/>
    </source>
</evidence>
<accession>A0ABP5LF31</accession>
<proteinExistence type="predicted"/>
<sequence length="150" mass="15925">MERIVGVVAELDMMPVGEGSFKGVGQGRSPGAWRDEIVCLPGCTDVGAVRAELVDLPGQDVPRADLVYRVVAFASGVEGSLFGAASAEVAVYCGRMENRIRHRNRCPSSVKAWTASHRCRPVVGAGSRSPVYVGEWTVVLPAGRGVLRMG</sequence>
<reference evidence="2" key="1">
    <citation type="journal article" date="2019" name="Int. J. Syst. Evol. Microbiol.">
        <title>The Global Catalogue of Microorganisms (GCM) 10K type strain sequencing project: providing services to taxonomists for standard genome sequencing and annotation.</title>
        <authorList>
            <consortium name="The Broad Institute Genomics Platform"/>
            <consortium name="The Broad Institute Genome Sequencing Center for Infectious Disease"/>
            <person name="Wu L."/>
            <person name="Ma J."/>
        </authorList>
    </citation>
    <scope>NUCLEOTIDE SEQUENCE [LARGE SCALE GENOMIC DNA]</scope>
    <source>
        <strain evidence="2">JCM 13850</strain>
    </source>
</reference>
<gene>
    <name evidence="1" type="ORF">GCM10009727_45770</name>
</gene>